<feature type="transmembrane region" description="Helical" evidence="6">
    <location>
        <begin position="400"/>
        <end position="422"/>
    </location>
</feature>
<comment type="caution">
    <text evidence="8">The sequence shown here is derived from an EMBL/GenBank/DDBJ whole genome shotgun (WGS) entry which is preliminary data.</text>
</comment>
<feature type="transmembrane region" description="Helical" evidence="6">
    <location>
        <begin position="313"/>
        <end position="335"/>
    </location>
</feature>
<protein>
    <submittedName>
        <fullName evidence="8">FtsX-like permease family protein</fullName>
    </submittedName>
</protein>
<organism evidence="8 9">
    <name type="scientific">Massilimicrobiota timonensis</name>
    <dbReference type="NCBI Taxonomy" id="1776392"/>
    <lineage>
        <taxon>Bacteria</taxon>
        <taxon>Bacillati</taxon>
        <taxon>Bacillota</taxon>
        <taxon>Erysipelotrichia</taxon>
        <taxon>Erysipelotrichales</taxon>
        <taxon>Erysipelotrichaceae</taxon>
        <taxon>Massilimicrobiota</taxon>
    </lineage>
</organism>
<keyword evidence="3 6" id="KW-0812">Transmembrane</keyword>
<dbReference type="EMBL" id="JAUDCK010000024">
    <property type="protein sequence ID" value="MDM8196156.1"/>
    <property type="molecule type" value="Genomic_DNA"/>
</dbReference>
<keyword evidence="9" id="KW-1185">Reference proteome</keyword>
<evidence type="ECO:0000259" key="7">
    <source>
        <dbReference type="Pfam" id="PF02687"/>
    </source>
</evidence>
<reference evidence="9" key="1">
    <citation type="submission" date="2023-06" db="EMBL/GenBank/DDBJ databases">
        <title>Identification and characterization of horizontal gene transfer across gut microbiota members of farm animals based on homology search.</title>
        <authorList>
            <person name="Zeman M."/>
            <person name="Kubasova T."/>
            <person name="Jahodarova E."/>
            <person name="Nykrynova M."/>
            <person name="Rychlik I."/>
        </authorList>
    </citation>
    <scope>NUCLEOTIDE SEQUENCE [LARGE SCALE GENOMIC DNA]</scope>
    <source>
        <strain evidence="9">ET341</strain>
    </source>
</reference>
<feature type="transmembrane region" description="Helical" evidence="6">
    <location>
        <begin position="238"/>
        <end position="263"/>
    </location>
</feature>
<dbReference type="InterPro" id="IPR003838">
    <property type="entry name" value="ABC3_permease_C"/>
</dbReference>
<comment type="subcellular location">
    <subcellularLocation>
        <location evidence="1">Cell membrane</location>
        <topology evidence="1">Multi-pass membrane protein</topology>
    </subcellularLocation>
</comment>
<evidence type="ECO:0000256" key="4">
    <source>
        <dbReference type="ARBA" id="ARBA00022989"/>
    </source>
</evidence>
<keyword evidence="2" id="KW-1003">Cell membrane</keyword>
<proteinExistence type="predicted"/>
<feature type="transmembrane region" description="Helical" evidence="6">
    <location>
        <begin position="283"/>
        <end position="307"/>
    </location>
</feature>
<evidence type="ECO:0000256" key="5">
    <source>
        <dbReference type="ARBA" id="ARBA00023136"/>
    </source>
</evidence>
<accession>A0ABT7UJ29</accession>
<dbReference type="Proteomes" id="UP001529275">
    <property type="component" value="Unassembled WGS sequence"/>
</dbReference>
<dbReference type="Pfam" id="PF02687">
    <property type="entry name" value="FtsX"/>
    <property type="match status" value="1"/>
</dbReference>
<evidence type="ECO:0000256" key="3">
    <source>
        <dbReference type="ARBA" id="ARBA00022692"/>
    </source>
</evidence>
<feature type="transmembrane region" description="Helical" evidence="6">
    <location>
        <begin position="16"/>
        <end position="37"/>
    </location>
</feature>
<feature type="transmembrane region" description="Helical" evidence="6">
    <location>
        <begin position="57"/>
        <end position="78"/>
    </location>
</feature>
<feature type="transmembrane region" description="Helical" evidence="6">
    <location>
        <begin position="145"/>
        <end position="166"/>
    </location>
</feature>
<keyword evidence="5 6" id="KW-0472">Membrane</keyword>
<evidence type="ECO:0000313" key="9">
    <source>
        <dbReference type="Proteomes" id="UP001529275"/>
    </source>
</evidence>
<feature type="transmembrane region" description="Helical" evidence="6">
    <location>
        <begin position="98"/>
        <end position="125"/>
    </location>
</feature>
<evidence type="ECO:0000256" key="6">
    <source>
        <dbReference type="SAM" id="Phobius"/>
    </source>
</evidence>
<feature type="transmembrane region" description="Helical" evidence="6">
    <location>
        <begin position="206"/>
        <end position="226"/>
    </location>
</feature>
<feature type="domain" description="ABC3 transporter permease C-terminal" evidence="7">
    <location>
        <begin position="57"/>
        <end position="165"/>
    </location>
</feature>
<evidence type="ECO:0000313" key="8">
    <source>
        <dbReference type="EMBL" id="MDM8196156.1"/>
    </source>
</evidence>
<gene>
    <name evidence="8" type="ORF">QUV98_07495</name>
</gene>
<evidence type="ECO:0000256" key="1">
    <source>
        <dbReference type="ARBA" id="ARBA00004651"/>
    </source>
</evidence>
<keyword evidence="4 6" id="KW-1133">Transmembrane helix</keyword>
<evidence type="ECO:0000256" key="2">
    <source>
        <dbReference type="ARBA" id="ARBA00022475"/>
    </source>
</evidence>
<feature type="transmembrane region" description="Helical" evidence="6">
    <location>
        <begin position="370"/>
        <end position="388"/>
    </location>
</feature>
<name>A0ABT7UJ29_9FIRM</name>
<dbReference type="RefSeq" id="WP_289527839.1">
    <property type="nucleotide sequence ID" value="NZ_JAUDCK010000024.1"/>
</dbReference>
<sequence length="442" mass="52128">MITFIKKIVIHQKKDYLLLLSILTLIASFEFCFIAMYDHLSRLDLKIDWMTFRAIAFIPFLTLMIAVVLSVFVAKYFIQNKKHEFSMLLLFGRKPKDLFLYLIIQYGIMSLIAFFLGFILGILIMKGINIYLIHIHMNYIFQYHFLNTFFLYTFFLIFTVIFILAINAQQFTEIDTHIIETINHKNMQKVTPYMISMSRHDQKRKVPTGQIISSLFTLYIFFYSLYALATDSLFENKFIYFALFLISIASIINTFIPLLFDLFHSTLLHHPLLFNSISSFIDLTNQLVSIANIHSIVLPTMFILVLMSGDMSYITLFIIPCFIMMLIMLLLCFIIKYSLYIKSIMHIYATQYALGYSLSKLFQISIFKNLLFLILVIFIPFVYIYSLGDYIITHQFLTSQVMYSLECLYLVLYTLLMIYIILKERHCIKEVINNVKYLNRGE</sequence>